<feature type="transmembrane region" description="Helical" evidence="15">
    <location>
        <begin position="92"/>
        <end position="110"/>
    </location>
</feature>
<feature type="transmembrane region" description="Helical" evidence="15">
    <location>
        <begin position="68"/>
        <end position="86"/>
    </location>
</feature>
<keyword evidence="5 14" id="KW-1003">Cell membrane</keyword>
<dbReference type="GO" id="GO:0006782">
    <property type="term" value="P:protoporphyrinogen IX biosynthetic process"/>
    <property type="evidence" value="ECO:0007669"/>
    <property type="project" value="UniProtKB-UniRule"/>
</dbReference>
<keyword evidence="6 14" id="KW-0349">Heme</keyword>
<dbReference type="EMBL" id="PNYA01000020">
    <property type="protein sequence ID" value="PMS17250.1"/>
    <property type="molecule type" value="Genomic_DNA"/>
</dbReference>
<feature type="transmembrane region" description="Helical" evidence="15">
    <location>
        <begin position="130"/>
        <end position="151"/>
    </location>
</feature>
<keyword evidence="7 15" id="KW-0812">Transmembrane</keyword>
<dbReference type="PIRSF" id="PIRSF004638">
    <property type="entry name" value="UCP004638"/>
    <property type="match status" value="1"/>
</dbReference>
<dbReference type="UniPathway" id="UPA00251">
    <property type="reaction ID" value="UER00324"/>
</dbReference>
<comment type="function">
    <text evidence="14">Catalyzes the oxidation of protoporphyrinogen IX to protoporphyrin IX.</text>
</comment>
<gene>
    <name evidence="16" type="ORF">C0Z18_21085</name>
</gene>
<dbReference type="PANTHER" id="PTHR40255">
    <property type="entry name" value="UPF0093 MEMBRANE PROTEIN SLR1790"/>
    <property type="match status" value="1"/>
</dbReference>
<comment type="pathway">
    <text evidence="2 14">Porphyrin-containing compound metabolism; protoporphyrin-IX biosynthesis; protoporphyrin-IX from protoporphyrinogen-IX: step 1/1.</text>
</comment>
<keyword evidence="9 15" id="KW-1133">Transmembrane helix</keyword>
<dbReference type="PANTHER" id="PTHR40255:SF1">
    <property type="entry name" value="PROTOPORPHYRINOGEN IX OXIDASE"/>
    <property type="match status" value="1"/>
</dbReference>
<dbReference type="Pfam" id="PF03653">
    <property type="entry name" value="UPF0093"/>
    <property type="match status" value="1"/>
</dbReference>
<dbReference type="EC" id="1.3.99.-" evidence="14"/>
<evidence type="ECO:0000256" key="9">
    <source>
        <dbReference type="ARBA" id="ARBA00022989"/>
    </source>
</evidence>
<comment type="subcellular location">
    <subcellularLocation>
        <location evidence="1">Cell membrane</location>
        <topology evidence="1">Multi-pass membrane protein</topology>
    </subcellularLocation>
</comment>
<keyword evidence="8 14" id="KW-0479">Metal-binding</keyword>
<evidence type="ECO:0000256" key="8">
    <source>
        <dbReference type="ARBA" id="ARBA00022723"/>
    </source>
</evidence>
<evidence type="ECO:0000256" key="4">
    <source>
        <dbReference type="ARBA" id="ARBA00017504"/>
    </source>
</evidence>
<evidence type="ECO:0000256" key="7">
    <source>
        <dbReference type="ARBA" id="ARBA00022692"/>
    </source>
</evidence>
<keyword evidence="10" id="KW-0560">Oxidoreductase</keyword>
<evidence type="ECO:0000256" key="3">
    <source>
        <dbReference type="ARBA" id="ARBA00006501"/>
    </source>
</evidence>
<dbReference type="GO" id="GO:0046872">
    <property type="term" value="F:metal ion binding"/>
    <property type="evidence" value="ECO:0007669"/>
    <property type="project" value="UniProtKB-UniRule"/>
</dbReference>
<feature type="transmembrane region" description="Helical" evidence="15">
    <location>
        <begin position="13"/>
        <end position="36"/>
    </location>
</feature>
<keyword evidence="12 14" id="KW-0472">Membrane</keyword>
<dbReference type="GO" id="GO:0005886">
    <property type="term" value="C:plasma membrane"/>
    <property type="evidence" value="ECO:0007669"/>
    <property type="project" value="UniProtKB-SubCell"/>
</dbReference>
<keyword evidence="11 14" id="KW-0408">Iron</keyword>
<comment type="catalytic activity">
    <reaction evidence="13 14">
        <text>protoporphyrinogen IX + 3 A = protoporphyrin IX + 3 AH2</text>
        <dbReference type="Rhea" id="RHEA:62000"/>
        <dbReference type="ChEBI" id="CHEBI:13193"/>
        <dbReference type="ChEBI" id="CHEBI:17499"/>
        <dbReference type="ChEBI" id="CHEBI:57306"/>
        <dbReference type="ChEBI" id="CHEBI:57307"/>
    </reaction>
</comment>
<evidence type="ECO:0000256" key="13">
    <source>
        <dbReference type="ARBA" id="ARBA00048390"/>
    </source>
</evidence>
<evidence type="ECO:0000256" key="10">
    <source>
        <dbReference type="ARBA" id="ARBA00023002"/>
    </source>
</evidence>
<evidence type="ECO:0000313" key="16">
    <source>
        <dbReference type="EMBL" id="PMS17250.1"/>
    </source>
</evidence>
<keyword evidence="17" id="KW-1185">Reference proteome</keyword>
<dbReference type="InterPro" id="IPR005265">
    <property type="entry name" value="HemJ-like"/>
</dbReference>
<evidence type="ECO:0000256" key="15">
    <source>
        <dbReference type="SAM" id="Phobius"/>
    </source>
</evidence>
<organism evidence="16 17">
    <name type="scientific">Trinickia dabaoshanensis</name>
    <dbReference type="NCBI Taxonomy" id="564714"/>
    <lineage>
        <taxon>Bacteria</taxon>
        <taxon>Pseudomonadati</taxon>
        <taxon>Pseudomonadota</taxon>
        <taxon>Betaproteobacteria</taxon>
        <taxon>Burkholderiales</taxon>
        <taxon>Burkholderiaceae</taxon>
        <taxon>Trinickia</taxon>
    </lineage>
</organism>
<evidence type="ECO:0000256" key="11">
    <source>
        <dbReference type="ARBA" id="ARBA00023004"/>
    </source>
</evidence>
<accession>A0A2N7VJC0</accession>
<name>A0A2N7VJC0_9BURK</name>
<comment type="similarity">
    <text evidence="3 14">Belongs to the HemJ family.</text>
</comment>
<dbReference type="GO" id="GO:0070818">
    <property type="term" value="F:protoporphyrinogen oxidase activity"/>
    <property type="evidence" value="ECO:0007669"/>
    <property type="project" value="UniProtKB-UniRule"/>
</dbReference>
<reference evidence="16 17" key="1">
    <citation type="submission" date="2018-01" db="EMBL/GenBank/DDBJ databases">
        <title>Whole genome analyses suggest that Burkholderia sensu lato contains two further novel genera in the rhizoxinica-symbiotica group Mycetohabitans gen. nov., and Trinickia gen. nov.: implications for the evolution of diazotrophy and nodulation in the Burkholderiaceae.</title>
        <authorList>
            <person name="Estrada-de los Santos P."/>
            <person name="Palmer M."/>
            <person name="Chavez-Ramirez B."/>
            <person name="Beukes C."/>
            <person name="Steenkamp E.T."/>
            <person name="Hirsch A.M."/>
            <person name="Manyaka P."/>
            <person name="Maluk M."/>
            <person name="Lafos M."/>
            <person name="Crook M."/>
            <person name="Gross E."/>
            <person name="Simon M.F."/>
            <person name="Bueno dos Reis Junior F."/>
            <person name="Poole P.S."/>
            <person name="Venter S.N."/>
            <person name="James E.K."/>
        </authorList>
    </citation>
    <scope>NUCLEOTIDE SEQUENCE [LARGE SCALE GENOMIC DNA]</scope>
    <source>
        <strain evidence="16 17">GIMN1.004</strain>
    </source>
</reference>
<comment type="caution">
    <text evidence="16">The sequence shown here is derived from an EMBL/GenBank/DDBJ whole genome shotgun (WGS) entry which is preliminary data.</text>
</comment>
<proteinExistence type="inferred from homology"/>
<evidence type="ECO:0000256" key="14">
    <source>
        <dbReference type="PIRNR" id="PIRNR004638"/>
    </source>
</evidence>
<evidence type="ECO:0000256" key="1">
    <source>
        <dbReference type="ARBA" id="ARBA00004651"/>
    </source>
</evidence>
<evidence type="ECO:0000256" key="6">
    <source>
        <dbReference type="ARBA" id="ARBA00022617"/>
    </source>
</evidence>
<dbReference type="Proteomes" id="UP000235616">
    <property type="component" value="Unassembled WGS sequence"/>
</dbReference>
<protein>
    <recommendedName>
        <fullName evidence="4 14">Protoporphyrinogen IX oxidase</fullName>
        <ecNumber evidence="14">1.3.99.-</ecNumber>
    </recommendedName>
</protein>
<dbReference type="AlphaFoldDB" id="A0A2N7VJC0"/>
<evidence type="ECO:0000256" key="2">
    <source>
        <dbReference type="ARBA" id="ARBA00005073"/>
    </source>
</evidence>
<evidence type="ECO:0000313" key="17">
    <source>
        <dbReference type="Proteomes" id="UP000235616"/>
    </source>
</evidence>
<sequence>MEVRTMLYLWLKALHVGAVLVFLAGLAPMALTVAILSKPGTTVQAQALAHAELIDATRRWDRRVTSPALSFVWVLGLALGWMGGWFSAPWLMVKLFFVVVLSALHGMMSARLRRVATGRAATIPGFSRHFPAVIVVSAIAIGLLVILKPFAP</sequence>
<comment type="cofactor">
    <cofactor evidence="14">
        <name>heme b</name>
        <dbReference type="ChEBI" id="CHEBI:60344"/>
    </cofactor>
    <text evidence="14">Binds 1 heme b (iron(II)-protoporphyrin IX) group per subunit.</text>
</comment>
<evidence type="ECO:0000256" key="12">
    <source>
        <dbReference type="ARBA" id="ARBA00023136"/>
    </source>
</evidence>
<evidence type="ECO:0000256" key="5">
    <source>
        <dbReference type="ARBA" id="ARBA00022475"/>
    </source>
</evidence>